<reference evidence="1" key="1">
    <citation type="journal article" date="2020" name="Nature">
        <title>Giant virus diversity and host interactions through global metagenomics.</title>
        <authorList>
            <person name="Schulz F."/>
            <person name="Roux S."/>
            <person name="Paez-Espino D."/>
            <person name="Jungbluth S."/>
            <person name="Walsh D.A."/>
            <person name="Denef V.J."/>
            <person name="McMahon K.D."/>
            <person name="Konstantinidis K.T."/>
            <person name="Eloe-Fadrosh E.A."/>
            <person name="Kyrpides N.C."/>
            <person name="Woyke T."/>
        </authorList>
    </citation>
    <scope>NUCLEOTIDE SEQUENCE</scope>
    <source>
        <strain evidence="1">GVMAG-M-3300023184-177</strain>
    </source>
</reference>
<protein>
    <submittedName>
        <fullName evidence="1">Uncharacterized protein</fullName>
    </submittedName>
</protein>
<name>A0A6C0HX74_9ZZZZ</name>
<organism evidence="1">
    <name type="scientific">viral metagenome</name>
    <dbReference type="NCBI Taxonomy" id="1070528"/>
    <lineage>
        <taxon>unclassified sequences</taxon>
        <taxon>metagenomes</taxon>
        <taxon>organismal metagenomes</taxon>
    </lineage>
</organism>
<dbReference type="EMBL" id="MN740026">
    <property type="protein sequence ID" value="QHT84756.1"/>
    <property type="molecule type" value="Genomic_DNA"/>
</dbReference>
<accession>A0A6C0HX74</accession>
<sequence length="397" mass="46640">MSFHTSYMTCLPQELILAVFDMCYNVSDVINLAESDQYVFDIYKANINKVVSQLIINNKKKIISDVIRGAYFNAHYKEDTNDYSIDTKLDIVKKIGNYLSNTTPQQFIEHLKLVTTDVHFNQDLFHINKLFYNFCYMKIIKSHDNNISHMSSYLTLNKYNTFIHYVNLGYNINDCFSTRNLNELQIELVKKYIDRGLQLKNAINVATNINEDNVEKLFELYEEYSLSIRHAITMLNDFNETQIEKTKRLIHDENLYSEIAFDLVEKFNDAEIELFIKLSKILIKEGDDNDNLTLRLIAENHRDETELNIMIKLAENNFETDSLIYITNELIDLNNIDESSIMKCIELKNKGISEEKICNLVEADIYKEFDYEYYESLISLNHSPDEAIRMIIAEHEE</sequence>
<evidence type="ECO:0000313" key="1">
    <source>
        <dbReference type="EMBL" id="QHT84756.1"/>
    </source>
</evidence>
<proteinExistence type="predicted"/>
<dbReference type="AlphaFoldDB" id="A0A6C0HX74"/>